<proteinExistence type="predicted"/>
<gene>
    <name evidence="3" type="ORF">PRZ48_006472</name>
</gene>
<dbReference type="Proteomes" id="UP001305779">
    <property type="component" value="Unassembled WGS sequence"/>
</dbReference>
<dbReference type="EMBL" id="JAXOVC010000004">
    <property type="protein sequence ID" value="KAK4503045.1"/>
    <property type="molecule type" value="Genomic_DNA"/>
</dbReference>
<sequence length="373" mass="40928">MRQSLAFLSILPLALTHPTKQSYQCIDFDVPLTFQAPSLEPAFPPFKSHYDSVAFLQSISSRTSSDGPSPYKGQKSIDVDVSIAAQFCFPPGRSPTTVQILSHGLGFDHKYWAFGGENSEYNYVKAATAAGFSTLSYDRLGTGGSTKGDAYTLSQETIEMEILKRLTDHVRDWDIPCLSHLHAPTKVTHVGHSFGSQITNDLVATYPNVSDGIVLTGYSTRKASVYFAIGSNYGLAKDILPKIYGNLSTGYLIWDQQFQAQYLFLHWPNFSPQILAEGEQNKWPFSVSEMLSTSVHPAGNFSKPAMIISGQYDGVFCEFNCTGVLPSASSTFSGATPFKTYVQPNTGHGINLHYNATGAYSVINDFFSSYVKN</sequence>
<feature type="domain" description="AB hydrolase-1" evidence="2">
    <location>
        <begin position="100"/>
        <end position="289"/>
    </location>
</feature>
<name>A0ABR0ENI5_ZASCE</name>
<dbReference type="InterPro" id="IPR000073">
    <property type="entry name" value="AB_hydrolase_1"/>
</dbReference>
<accession>A0ABR0ENI5</accession>
<dbReference type="Gene3D" id="3.40.50.1820">
    <property type="entry name" value="alpha/beta hydrolase"/>
    <property type="match status" value="1"/>
</dbReference>
<evidence type="ECO:0000256" key="1">
    <source>
        <dbReference type="SAM" id="SignalP"/>
    </source>
</evidence>
<protein>
    <recommendedName>
        <fullName evidence="2">AB hydrolase-1 domain-containing protein</fullName>
    </recommendedName>
</protein>
<evidence type="ECO:0000313" key="4">
    <source>
        <dbReference type="Proteomes" id="UP001305779"/>
    </source>
</evidence>
<dbReference type="Pfam" id="PF12697">
    <property type="entry name" value="Abhydrolase_6"/>
    <property type="match status" value="1"/>
</dbReference>
<comment type="caution">
    <text evidence="3">The sequence shown here is derived from an EMBL/GenBank/DDBJ whole genome shotgun (WGS) entry which is preliminary data.</text>
</comment>
<feature type="chain" id="PRO_5047286718" description="AB hydrolase-1 domain-containing protein" evidence="1">
    <location>
        <begin position="17"/>
        <end position="373"/>
    </location>
</feature>
<evidence type="ECO:0000259" key="2">
    <source>
        <dbReference type="Pfam" id="PF12697"/>
    </source>
</evidence>
<reference evidence="3 4" key="1">
    <citation type="journal article" date="2023" name="G3 (Bethesda)">
        <title>A chromosome-level genome assembly of Zasmidium syzygii isolated from banana leaves.</title>
        <authorList>
            <person name="van Westerhoven A.C."/>
            <person name="Mehrabi R."/>
            <person name="Talebi R."/>
            <person name="Steentjes M.B.F."/>
            <person name="Corcolon B."/>
            <person name="Chong P.A."/>
            <person name="Kema G.H.J."/>
            <person name="Seidl M.F."/>
        </authorList>
    </citation>
    <scope>NUCLEOTIDE SEQUENCE [LARGE SCALE GENOMIC DNA]</scope>
    <source>
        <strain evidence="3 4">P124</strain>
    </source>
</reference>
<evidence type="ECO:0000313" key="3">
    <source>
        <dbReference type="EMBL" id="KAK4503045.1"/>
    </source>
</evidence>
<keyword evidence="4" id="KW-1185">Reference proteome</keyword>
<feature type="signal peptide" evidence="1">
    <location>
        <begin position="1"/>
        <end position="16"/>
    </location>
</feature>
<organism evidence="3 4">
    <name type="scientific">Zasmidium cellare</name>
    <name type="common">Wine cellar mold</name>
    <name type="synonym">Racodium cellare</name>
    <dbReference type="NCBI Taxonomy" id="395010"/>
    <lineage>
        <taxon>Eukaryota</taxon>
        <taxon>Fungi</taxon>
        <taxon>Dikarya</taxon>
        <taxon>Ascomycota</taxon>
        <taxon>Pezizomycotina</taxon>
        <taxon>Dothideomycetes</taxon>
        <taxon>Dothideomycetidae</taxon>
        <taxon>Mycosphaerellales</taxon>
        <taxon>Mycosphaerellaceae</taxon>
        <taxon>Zasmidium</taxon>
    </lineage>
</organism>
<keyword evidence="1" id="KW-0732">Signal</keyword>
<dbReference type="SUPFAM" id="SSF53474">
    <property type="entry name" value="alpha/beta-Hydrolases"/>
    <property type="match status" value="1"/>
</dbReference>
<dbReference type="InterPro" id="IPR029058">
    <property type="entry name" value="AB_hydrolase_fold"/>
</dbReference>